<comment type="caution">
    <text evidence="2">The sequence shown here is derived from an EMBL/GenBank/DDBJ whole genome shotgun (WGS) entry which is preliminary data.</text>
</comment>
<dbReference type="Proteomes" id="UP000597038">
    <property type="component" value="Unassembled WGS sequence"/>
</dbReference>
<keyword evidence="3" id="KW-1185">Reference proteome</keyword>
<feature type="transmembrane region" description="Helical" evidence="1">
    <location>
        <begin position="36"/>
        <end position="57"/>
    </location>
</feature>
<dbReference type="GeneID" id="48057433"/>
<sequence length="206" mass="24294">MLKKSIPFLFIAMIVYEISPFKKMLSELLIQHQILITYSWFNFLCFTLIFSFVLLPFQSKFYGIIHKMQLVNNVFIENDYKMTTDVVETINKLKIPTKNKIMLLLFLNVIVYGLFISIISEFKLNILLVVFLPIAIVFGVSSYVIINKFARQKINNNILKFLVSIIIPIMILLYVKKEIILFVTIQSCVVYIYGYFDKRKKKFINK</sequence>
<feature type="transmembrane region" description="Helical" evidence="1">
    <location>
        <begin position="101"/>
        <end position="120"/>
    </location>
</feature>
<keyword evidence="1" id="KW-0812">Transmembrane</keyword>
<dbReference type="RefSeq" id="WP_106465096.1">
    <property type="nucleotide sequence ID" value="NZ_CAJVAI010000035.1"/>
</dbReference>
<keyword evidence="1" id="KW-0472">Membrane</keyword>
<evidence type="ECO:0000256" key="1">
    <source>
        <dbReference type="SAM" id="Phobius"/>
    </source>
</evidence>
<feature type="transmembrane region" description="Helical" evidence="1">
    <location>
        <begin position="158"/>
        <end position="174"/>
    </location>
</feature>
<keyword evidence="1" id="KW-1133">Transmembrane helix</keyword>
<accession>A0ABS0QP43</accession>
<dbReference type="EMBL" id="JAEDAQ010000004">
    <property type="protein sequence ID" value="MBH9580443.1"/>
    <property type="molecule type" value="Genomic_DNA"/>
</dbReference>
<evidence type="ECO:0000313" key="3">
    <source>
        <dbReference type="Proteomes" id="UP000597038"/>
    </source>
</evidence>
<protein>
    <submittedName>
        <fullName evidence="2">Uncharacterized protein</fullName>
    </submittedName>
</protein>
<name>A0ABS0QP43_9STAP</name>
<feature type="transmembrane region" description="Helical" evidence="1">
    <location>
        <begin position="126"/>
        <end position="146"/>
    </location>
</feature>
<reference evidence="2 3" key="1">
    <citation type="submission" date="2020-12" db="EMBL/GenBank/DDBJ databases">
        <title>Genomic analysis of Staphylococcus felis from a cat with skin infection.</title>
        <authorList>
            <person name="Aslantas O."/>
            <person name="Keskin O."/>
            <person name="Buyukaltay K."/>
            <person name="Gullu Yucetepe A."/>
        </authorList>
    </citation>
    <scope>NUCLEOTIDE SEQUENCE [LARGE SCALE GENOMIC DNA]</scope>
    <source>
        <strain evidence="2 3">HARRANVET</strain>
    </source>
</reference>
<gene>
    <name evidence="2" type="ORF">I9026_03565</name>
</gene>
<proteinExistence type="predicted"/>
<evidence type="ECO:0000313" key="2">
    <source>
        <dbReference type="EMBL" id="MBH9580443.1"/>
    </source>
</evidence>
<feature type="transmembrane region" description="Helical" evidence="1">
    <location>
        <begin position="180"/>
        <end position="196"/>
    </location>
</feature>
<organism evidence="2 3">
    <name type="scientific">Staphylococcus felis</name>
    <dbReference type="NCBI Taxonomy" id="46127"/>
    <lineage>
        <taxon>Bacteria</taxon>
        <taxon>Bacillati</taxon>
        <taxon>Bacillota</taxon>
        <taxon>Bacilli</taxon>
        <taxon>Bacillales</taxon>
        <taxon>Staphylococcaceae</taxon>
        <taxon>Staphylococcus</taxon>
    </lineage>
</organism>